<accession>A0ABX9XR95</accession>
<keyword evidence="5" id="KW-0456">Lyase</keyword>
<evidence type="ECO:0000256" key="3">
    <source>
        <dbReference type="ARBA" id="ARBA00011881"/>
    </source>
</evidence>
<evidence type="ECO:0000256" key="1">
    <source>
        <dbReference type="ARBA" id="ARBA00001933"/>
    </source>
</evidence>
<evidence type="ECO:0000313" key="7">
    <source>
        <dbReference type="EMBL" id="ROZ88532.1"/>
    </source>
</evidence>
<protein>
    <recommendedName>
        <fullName evidence="5">L-threonine aldolase</fullName>
        <ecNumber evidence="5">4.1.2.48</ecNumber>
    </recommendedName>
</protein>
<comment type="caution">
    <text evidence="7">The sequence shown here is derived from an EMBL/GenBank/DDBJ whole genome shotgun (WGS) entry which is preliminary data.</text>
</comment>
<feature type="domain" description="Aromatic amino acid beta-eliminating lyase/threonine aldolase" evidence="6">
    <location>
        <begin position="3"/>
        <end position="278"/>
    </location>
</feature>
<gene>
    <name evidence="7" type="ORF">EF096_02250</name>
</gene>
<dbReference type="Gene3D" id="3.40.640.10">
    <property type="entry name" value="Type I PLP-dependent aspartate aminotransferase-like (Major domain)"/>
    <property type="match status" value="1"/>
</dbReference>
<evidence type="ECO:0000313" key="8">
    <source>
        <dbReference type="Proteomes" id="UP000275199"/>
    </source>
</evidence>
<dbReference type="EMBL" id="RKKU01000001">
    <property type="protein sequence ID" value="ROZ88532.1"/>
    <property type="molecule type" value="Genomic_DNA"/>
</dbReference>
<dbReference type="Gene3D" id="3.90.1150.10">
    <property type="entry name" value="Aspartate Aminotransferase, domain 1"/>
    <property type="match status" value="1"/>
</dbReference>
<dbReference type="InterPro" id="IPR015421">
    <property type="entry name" value="PyrdxlP-dep_Trfase_major"/>
</dbReference>
<dbReference type="InterPro" id="IPR001597">
    <property type="entry name" value="ArAA_b-elim_lyase/Thr_aldolase"/>
</dbReference>
<dbReference type="PANTHER" id="PTHR48097">
    <property type="entry name" value="L-THREONINE ALDOLASE-RELATED"/>
    <property type="match status" value="1"/>
</dbReference>
<dbReference type="InterPro" id="IPR015422">
    <property type="entry name" value="PyrdxlP-dep_Trfase_small"/>
</dbReference>
<reference evidence="7 8" key="1">
    <citation type="submission" date="2018-11" db="EMBL/GenBank/DDBJ databases">
        <authorList>
            <person name="Jang G.I."/>
            <person name="Hwang C.Y."/>
        </authorList>
    </citation>
    <scope>NUCLEOTIDE SEQUENCE [LARGE SCALE GENOMIC DNA]</scope>
    <source>
        <strain evidence="7 8">SSM26</strain>
    </source>
</reference>
<dbReference type="InterPro" id="IPR026273">
    <property type="entry name" value="Low_specificity_L-TA_bact"/>
</dbReference>
<dbReference type="InterPro" id="IPR015424">
    <property type="entry name" value="PyrdxlP-dep_Trfase"/>
</dbReference>
<comment type="function">
    <text evidence="5">Catalyzes the cleavage of L-allo-threonine and L-threonine to glycine and acetaldehyde.</text>
</comment>
<evidence type="ECO:0000256" key="4">
    <source>
        <dbReference type="ARBA" id="ARBA00022898"/>
    </source>
</evidence>
<comment type="catalytic activity">
    <reaction evidence="5">
        <text>L-threonine = acetaldehyde + glycine</text>
        <dbReference type="Rhea" id="RHEA:19625"/>
        <dbReference type="ChEBI" id="CHEBI:15343"/>
        <dbReference type="ChEBI" id="CHEBI:57305"/>
        <dbReference type="ChEBI" id="CHEBI:57926"/>
        <dbReference type="EC" id="4.1.2.48"/>
    </reaction>
</comment>
<name>A0ABX9XR95_9PSED</name>
<evidence type="ECO:0000256" key="5">
    <source>
        <dbReference type="PIRNR" id="PIRNR038940"/>
    </source>
</evidence>
<comment type="cofactor">
    <cofactor evidence="1 5">
        <name>pyridoxal 5'-phosphate</name>
        <dbReference type="ChEBI" id="CHEBI:597326"/>
    </cofactor>
</comment>
<evidence type="ECO:0000256" key="2">
    <source>
        <dbReference type="ARBA" id="ARBA00006966"/>
    </source>
</evidence>
<dbReference type="PIRSF" id="PIRSF038940">
    <property type="entry name" value="Low_specificity_LTA"/>
    <property type="match status" value="1"/>
</dbReference>
<dbReference type="RefSeq" id="WP_123887968.1">
    <property type="nucleotide sequence ID" value="NZ_RKKU01000001.1"/>
</dbReference>
<sequence length="355" mass="38298">MNFASDNQSGVSPAVLQGIVEASKGVAGSYSNDQWTQAAVAQLSAIFEKPVQAFFVATGTASNCLALSALVQPWHSILCHSQAHIAVDELSAPELFTGGARLVLMGDDGDKLTAQCLSDTLQSLPKDRPHNQIPGALSITQCTESGLVYSVEEVRALTEVAHAADMRVHMDGARFSNALATLNCTPADITWKAGVDVLCLGASKNGALALEAVIFFDEALAKDFDLRRKRAGHLVSKGRLFGAQMCAWLKDDHWLTLARHANEIALALEQCLQPYPAIQIAWPVQANELFAVIPVALFEHLKAQGVRLNDWLPNSVPQALDIKADHLAVRFVTSFESELAEVQQLQEVLAAYFAS</sequence>
<comment type="subunit">
    <text evidence="3">Homotetramer.</text>
</comment>
<comment type="similarity">
    <text evidence="2 5">Belongs to the threonine aldolase family.</text>
</comment>
<dbReference type="PANTHER" id="PTHR48097:SF5">
    <property type="entry name" value="LOW SPECIFICITY L-THREONINE ALDOLASE"/>
    <property type="match status" value="1"/>
</dbReference>
<dbReference type="Proteomes" id="UP000275199">
    <property type="component" value="Unassembled WGS sequence"/>
</dbReference>
<dbReference type="SUPFAM" id="SSF53383">
    <property type="entry name" value="PLP-dependent transferases"/>
    <property type="match status" value="1"/>
</dbReference>
<keyword evidence="4 5" id="KW-0663">Pyridoxal phosphate</keyword>
<dbReference type="EC" id="4.1.2.48" evidence="5"/>
<comment type="catalytic activity">
    <reaction evidence="5">
        <text>L-allo-threonine = acetaldehyde + glycine</text>
        <dbReference type="Rhea" id="RHEA:26209"/>
        <dbReference type="ChEBI" id="CHEBI:15343"/>
        <dbReference type="ChEBI" id="CHEBI:57305"/>
        <dbReference type="ChEBI" id="CHEBI:58585"/>
        <dbReference type="EC" id="4.1.2.48"/>
    </reaction>
</comment>
<organism evidence="7 8">
    <name type="scientific">Pseudomonas neustonica</name>
    <dbReference type="NCBI Taxonomy" id="2487346"/>
    <lineage>
        <taxon>Bacteria</taxon>
        <taxon>Pseudomonadati</taxon>
        <taxon>Pseudomonadota</taxon>
        <taxon>Gammaproteobacteria</taxon>
        <taxon>Pseudomonadales</taxon>
        <taxon>Pseudomonadaceae</taxon>
        <taxon>Pseudomonas</taxon>
    </lineage>
</organism>
<dbReference type="Pfam" id="PF01212">
    <property type="entry name" value="Beta_elim_lyase"/>
    <property type="match status" value="1"/>
</dbReference>
<evidence type="ECO:0000259" key="6">
    <source>
        <dbReference type="Pfam" id="PF01212"/>
    </source>
</evidence>
<proteinExistence type="inferred from homology"/>
<keyword evidence="8" id="KW-1185">Reference proteome</keyword>